<keyword evidence="6" id="KW-0411">Iron-sulfur</keyword>
<keyword evidence="5" id="KW-0408">Iron</keyword>
<accession>A0A6L7IT33</accession>
<comment type="similarity">
    <text evidence="1">Belongs to the prokaryotic molybdopterin-containing oxidoreductase family.</text>
</comment>
<dbReference type="Pfam" id="PF04879">
    <property type="entry name" value="Molybdop_Fe4S4"/>
    <property type="match status" value="1"/>
</dbReference>
<evidence type="ECO:0000313" key="7">
    <source>
        <dbReference type="EMBL" id="QOS67405.1"/>
    </source>
</evidence>
<dbReference type="PANTHER" id="PTHR43742:SF6">
    <property type="entry name" value="OXIDOREDUCTASE YYAE-RELATED"/>
    <property type="match status" value="1"/>
</dbReference>
<dbReference type="SUPFAM" id="SSF53706">
    <property type="entry name" value="Formate dehydrogenase/DMSO reductase, domains 1-3"/>
    <property type="match status" value="1"/>
</dbReference>
<evidence type="ECO:0000256" key="1">
    <source>
        <dbReference type="ARBA" id="ARBA00010312"/>
    </source>
</evidence>
<keyword evidence="2" id="KW-0479">Metal-binding</keyword>
<dbReference type="GO" id="GO:0043546">
    <property type="term" value="F:molybdopterin cofactor binding"/>
    <property type="evidence" value="ECO:0007669"/>
    <property type="project" value="InterPro"/>
</dbReference>
<dbReference type="Pfam" id="PF00384">
    <property type="entry name" value="Molybdopterin"/>
    <property type="match status" value="1"/>
</dbReference>
<dbReference type="Proteomes" id="UP000478463">
    <property type="component" value="Chromosome"/>
</dbReference>
<dbReference type="InterPro" id="IPR006963">
    <property type="entry name" value="Mopterin_OxRdtase_4Fe-4S_dom"/>
</dbReference>
<name>A0A6L7IT33_9ACTN</name>
<dbReference type="PANTHER" id="PTHR43742">
    <property type="entry name" value="TRIMETHYLAMINE-N-OXIDE REDUCTASE"/>
    <property type="match status" value="1"/>
</dbReference>
<reference evidence="7 8" key="1">
    <citation type="submission" date="2020-10" db="EMBL/GenBank/DDBJ databases">
        <title>Eggerthella sp. nov., isolated from human feces.</title>
        <authorList>
            <person name="Yajun G."/>
        </authorList>
    </citation>
    <scope>NUCLEOTIDE SEQUENCE [LARGE SCALE GENOMIC DNA]</scope>
    <source>
        <strain evidence="7 8">HF-1101</strain>
    </source>
</reference>
<dbReference type="GO" id="GO:0016491">
    <property type="term" value="F:oxidoreductase activity"/>
    <property type="evidence" value="ECO:0007669"/>
    <property type="project" value="UniProtKB-KW"/>
</dbReference>
<dbReference type="InterPro" id="IPR006656">
    <property type="entry name" value="Mopterin_OxRdtase"/>
</dbReference>
<dbReference type="Gene3D" id="3.40.50.740">
    <property type="match status" value="1"/>
</dbReference>
<protein>
    <submittedName>
        <fullName evidence="7">Molybdopterin-dependent oxidoreductase</fullName>
    </submittedName>
</protein>
<dbReference type="RefSeq" id="WP_160942659.1">
    <property type="nucleotide sequence ID" value="NZ_CP063310.1"/>
</dbReference>
<dbReference type="KEGG" id="egd:GS424_012875"/>
<dbReference type="InterPro" id="IPR050612">
    <property type="entry name" value="Prok_Mopterin_Oxidored"/>
</dbReference>
<dbReference type="PROSITE" id="PS51669">
    <property type="entry name" value="4FE4S_MOW_BIS_MGD"/>
    <property type="match status" value="1"/>
</dbReference>
<evidence type="ECO:0000313" key="8">
    <source>
        <dbReference type="Proteomes" id="UP000478463"/>
    </source>
</evidence>
<dbReference type="SMART" id="SM00926">
    <property type="entry name" value="Molybdop_Fe4S4"/>
    <property type="match status" value="1"/>
</dbReference>
<evidence type="ECO:0000256" key="2">
    <source>
        <dbReference type="ARBA" id="ARBA00022723"/>
    </source>
</evidence>
<evidence type="ECO:0000256" key="5">
    <source>
        <dbReference type="ARBA" id="ARBA00023004"/>
    </source>
</evidence>
<dbReference type="AlphaFoldDB" id="A0A6L7IT33"/>
<dbReference type="Gene3D" id="3.40.50.12440">
    <property type="match status" value="2"/>
</dbReference>
<dbReference type="InterPro" id="IPR006311">
    <property type="entry name" value="TAT_signal"/>
</dbReference>
<keyword evidence="3" id="KW-0732">Signal</keyword>
<gene>
    <name evidence="7" type="ORF">GS424_012875</name>
</gene>
<dbReference type="Gene3D" id="2.40.40.20">
    <property type="match status" value="1"/>
</dbReference>
<dbReference type="SUPFAM" id="SSF50692">
    <property type="entry name" value="ADC-like"/>
    <property type="match status" value="1"/>
</dbReference>
<dbReference type="Pfam" id="PF01568">
    <property type="entry name" value="Molydop_binding"/>
    <property type="match status" value="1"/>
</dbReference>
<evidence type="ECO:0000256" key="3">
    <source>
        <dbReference type="ARBA" id="ARBA00022729"/>
    </source>
</evidence>
<dbReference type="EMBL" id="CP063310">
    <property type="protein sequence ID" value="QOS67405.1"/>
    <property type="molecule type" value="Genomic_DNA"/>
</dbReference>
<dbReference type="Gene3D" id="3.40.228.10">
    <property type="entry name" value="Dimethylsulfoxide Reductase, domain 2"/>
    <property type="match status" value="1"/>
</dbReference>
<proteinExistence type="inferred from homology"/>
<dbReference type="PROSITE" id="PS51318">
    <property type="entry name" value="TAT"/>
    <property type="match status" value="1"/>
</dbReference>
<dbReference type="GO" id="GO:0046872">
    <property type="term" value="F:metal ion binding"/>
    <property type="evidence" value="ECO:0007669"/>
    <property type="project" value="UniProtKB-KW"/>
</dbReference>
<keyword evidence="4" id="KW-0560">Oxidoreductase</keyword>
<dbReference type="GO" id="GO:0051536">
    <property type="term" value="F:iron-sulfur cluster binding"/>
    <property type="evidence" value="ECO:0007669"/>
    <property type="project" value="UniProtKB-KW"/>
</dbReference>
<evidence type="ECO:0000256" key="6">
    <source>
        <dbReference type="ARBA" id="ARBA00023014"/>
    </source>
</evidence>
<dbReference type="InterPro" id="IPR009010">
    <property type="entry name" value="Asp_de-COase-like_dom_sf"/>
</dbReference>
<evidence type="ECO:0000256" key="4">
    <source>
        <dbReference type="ARBA" id="ARBA00023002"/>
    </source>
</evidence>
<sequence>MSLNTSTETASQASFGRRTFLKGSAAALGLVALSGAGCAPKPELEEAVQPVEPPDERIFQGICRGNCGGGCCMNVHVREGKVVKTSVKPQENPLDTRICQRGLTQAQRIYAPERIEYPMRRVEGTARGEEAWERLTWDEAIEYICTKWKGYLAEYGPASIGQTFGAGTYAYNYFVYSRLFNLLGGTTYQQGYDMGALEQGWRMYGMATYLIGNHPRDVLDSKYIFTWGANTTISQMARWPYLLEAFKNGAKHIVIDPNYTDAAAKADLWVPIKQGTDGALAMSMVKVVIDEGLQDDEALMKYTVAPYLVKRDTNKFLRMSDFGTEPQEGPLNPMTGQPTVIDPIVVVDETGKQGTLEEIASPAIRGSFTLDGHEVTTAFDMLVERIAEWTPEKAAETCDVPADTIRELARMYAEGPTNLNVGFGNDHWGNGASITHCQMTLPLVTGQFGKPGAGVGGAQGGSSSGWAAANMAGLLYPEGAIGGLSTTLLYLPQIMETGTYGDMPFPVKSLFCYCSNPLACHTDRNALIKALDKVELFVFVDTIMNDTARYADIILPAPHWFEYETISTTPGMTCDFNERAIEPQFECKDDVEIARLLGIGMGLKGMDLTTDDYHNILLDSDGARALGLDLDTVKDKKRIQVLPETYLYGRDENPFVTSSGRAEFFLEDVKPRYDYGQQLDTVLLSLPFYEEPIEAYESNPLRETYPLTILTHRDKFKVHSTFALSPILTELQPEPTVEINPDDAQERNIVEGDYARVFNDRGSVVMKAHLDPSMRPGLVWTEHTWLQEQYKEGHYSELTSIATRDYYPTNHPFDTLCQIEKA</sequence>
<dbReference type="InterPro" id="IPR006657">
    <property type="entry name" value="MoPterin_dinucl-bd_dom"/>
</dbReference>
<organism evidence="7 8">
    <name type="scientific">Eggerthella guodeyinii</name>
    <dbReference type="NCBI Taxonomy" id="2690837"/>
    <lineage>
        <taxon>Bacteria</taxon>
        <taxon>Bacillati</taxon>
        <taxon>Actinomycetota</taxon>
        <taxon>Coriobacteriia</taxon>
        <taxon>Eggerthellales</taxon>
        <taxon>Eggerthellaceae</taxon>
        <taxon>Eggerthella</taxon>
    </lineage>
</organism>